<dbReference type="RefSeq" id="WP_215618367.1">
    <property type="nucleotide sequence ID" value="NZ_JADOER010000008.1"/>
</dbReference>
<keyword evidence="1" id="KW-0732">Signal</keyword>
<proteinExistence type="predicted"/>
<reference evidence="2 3" key="1">
    <citation type="journal article" date="2021" name="Mar. Drugs">
        <title>Genome Reduction and Secondary Metabolism of the Marine Sponge-Associated Cyanobacterium Leptothoe.</title>
        <authorList>
            <person name="Konstantinou D."/>
            <person name="Popin R.V."/>
            <person name="Fewer D.P."/>
            <person name="Sivonen K."/>
            <person name="Gkelis S."/>
        </authorList>
    </citation>
    <scope>NUCLEOTIDE SEQUENCE [LARGE SCALE GENOMIC DNA]</scope>
    <source>
        <strain evidence="2 3">TAU-MAC 1615</strain>
    </source>
</reference>
<evidence type="ECO:0000313" key="2">
    <source>
        <dbReference type="EMBL" id="MBT9312473.1"/>
    </source>
</evidence>
<accession>A0ABS5Y3Q8</accession>
<dbReference type="InterPro" id="IPR013424">
    <property type="entry name" value="Ice-binding_C"/>
</dbReference>
<dbReference type="NCBIfam" id="TIGR02595">
    <property type="entry name" value="PEP_CTERM"/>
    <property type="match status" value="1"/>
</dbReference>
<evidence type="ECO:0000256" key="1">
    <source>
        <dbReference type="SAM" id="SignalP"/>
    </source>
</evidence>
<comment type="caution">
    <text evidence="2">The sequence shown here is derived from an EMBL/GenBank/DDBJ whole genome shotgun (WGS) entry which is preliminary data.</text>
</comment>
<feature type="signal peptide" evidence="1">
    <location>
        <begin position="1"/>
        <end position="25"/>
    </location>
</feature>
<protein>
    <submittedName>
        <fullName evidence="2">NF038130 family PEP-CTERM protein</fullName>
    </submittedName>
</protein>
<name>A0ABS5Y3Q8_9CYAN</name>
<organism evidence="2 3">
    <name type="scientific">Leptothoe kymatousa TAU-MAC 1615</name>
    <dbReference type="NCBI Taxonomy" id="2364775"/>
    <lineage>
        <taxon>Bacteria</taxon>
        <taxon>Bacillati</taxon>
        <taxon>Cyanobacteriota</taxon>
        <taxon>Cyanophyceae</taxon>
        <taxon>Nodosilineales</taxon>
        <taxon>Cymatolegaceae</taxon>
        <taxon>Leptothoe</taxon>
        <taxon>Leptothoe kymatousa</taxon>
    </lineage>
</organism>
<gene>
    <name evidence="2" type="ORF">IXB28_09670</name>
</gene>
<evidence type="ECO:0000313" key="3">
    <source>
        <dbReference type="Proteomes" id="UP001196661"/>
    </source>
</evidence>
<dbReference type="EMBL" id="JADOER010000008">
    <property type="protein sequence ID" value="MBT9312473.1"/>
    <property type="molecule type" value="Genomic_DNA"/>
</dbReference>
<dbReference type="Proteomes" id="UP001196661">
    <property type="component" value="Unassembled WGS sequence"/>
</dbReference>
<keyword evidence="3" id="KW-1185">Reference proteome</keyword>
<feature type="chain" id="PRO_5045364367" evidence="1">
    <location>
        <begin position="26"/>
        <end position="272"/>
    </location>
</feature>
<dbReference type="NCBIfam" id="NF038130">
    <property type="entry name" value="PEP_NF038130"/>
    <property type="match status" value="1"/>
</dbReference>
<sequence>MVKTFIYGFGAALGVVAFAALPTMAQTTSGTVEIFTETTPGSLTPGGTAADALSGRGNIELGETDGGLDGLQGGLSLGLGGGELTLRSLTQADWDGGLADDWFNDAWSIYGAGLQPLLAPFGLGQADLRTAFDTVDADARLSDANIESVTELGDGSVEIDLAGFLEPNLLIDLATTQLGLPSISGLPGLPDFFASEVVAYDYQGNSGFLYSIGEAPTASGVASADGTLSFTGNYQVVIASNAPSVPEPMGLIGVAVAGGFAAWSQRRRRSAM</sequence>